<dbReference type="AlphaFoldDB" id="A0A6M4HDH2"/>
<gene>
    <name evidence="3" type="ORF">DSM104440_03388</name>
</gene>
<name>A0A6M4HDH2_9PROT</name>
<dbReference type="Proteomes" id="UP000503096">
    <property type="component" value="Chromosome"/>
</dbReference>
<sequence>MLHARILSALALAALPLASHAQVLSFAEAQRLALQDAPQVTARAAAVRAANESAVGAAELPDPKLIAAIENMPVEGADKFSLTREAMTMRKIGVMQDFPGGDKLRLRNERAQAEVQREVAMLEATRISVRRDAALAWFDVWFAERQVVALRALESEAALQVEAAQAALAGGRGQAGDPFAARLATAQLADRVTEARRNVARARAQLARWVGPAAATRELGDAPDFGSPRARQLVTNADLASHPHIAAYAPAQAAAQADVRLAEAEKDPNWSLEVTYAQRGPAYTNMMSIGVRLDLPIFETKRQNPAIAAKVAAAEQVRAQAEDAMRAVAAEFGALLADWDAAQERAQRYEAVQAPLARDRVAAALAAYRGGKGDLPQVLDARKGEVEVRLGQLQAESEQARAWAQLAFHWIAHPKE</sequence>
<evidence type="ECO:0008006" key="5">
    <source>
        <dbReference type="Google" id="ProtNLM"/>
    </source>
</evidence>
<dbReference type="InterPro" id="IPR003423">
    <property type="entry name" value="OMP_efflux"/>
</dbReference>
<keyword evidence="4" id="KW-1185">Reference proteome</keyword>
<dbReference type="Gene3D" id="1.20.1600.10">
    <property type="entry name" value="Outer membrane efflux proteins (OEP)"/>
    <property type="match status" value="1"/>
</dbReference>
<reference evidence="3 4" key="1">
    <citation type="submission" date="2020-04" db="EMBL/GenBank/DDBJ databases">
        <title>Usitatibacter rugosus gen. nov., sp. nov. and Usitatibacter palustris sp. nov., novel members of Usitatibacteraceae fam. nov. within the order Nitrosomonadales isolated from soil.</title>
        <authorList>
            <person name="Huber K.J."/>
            <person name="Neumann-Schaal M."/>
            <person name="Geppert A."/>
            <person name="Luckner M."/>
            <person name="Wanner G."/>
            <person name="Overmann J."/>
        </authorList>
    </citation>
    <scope>NUCLEOTIDE SEQUENCE [LARGE SCALE GENOMIC DNA]</scope>
    <source>
        <strain evidence="3 4">Swamp67</strain>
    </source>
</reference>
<dbReference type="Pfam" id="PF02321">
    <property type="entry name" value="OEP"/>
    <property type="match status" value="1"/>
</dbReference>
<protein>
    <recommendedName>
        <fullName evidence="5">Outer membrane protein TolC</fullName>
    </recommendedName>
</protein>
<organism evidence="3 4">
    <name type="scientific">Usitatibacter palustris</name>
    <dbReference type="NCBI Taxonomy" id="2732487"/>
    <lineage>
        <taxon>Bacteria</taxon>
        <taxon>Pseudomonadati</taxon>
        <taxon>Pseudomonadota</taxon>
        <taxon>Betaproteobacteria</taxon>
        <taxon>Nitrosomonadales</taxon>
        <taxon>Usitatibacteraceae</taxon>
        <taxon>Usitatibacter</taxon>
    </lineage>
</organism>
<dbReference type="RefSeq" id="WP_171164751.1">
    <property type="nucleotide sequence ID" value="NZ_CP053073.1"/>
</dbReference>
<dbReference type="EMBL" id="CP053073">
    <property type="protein sequence ID" value="QJR16553.1"/>
    <property type="molecule type" value="Genomic_DNA"/>
</dbReference>
<comment type="similarity">
    <text evidence="1">Belongs to the outer membrane factor (OMF) (TC 1.B.17) family.</text>
</comment>
<dbReference type="GO" id="GO:0015562">
    <property type="term" value="F:efflux transmembrane transporter activity"/>
    <property type="evidence" value="ECO:0007669"/>
    <property type="project" value="InterPro"/>
</dbReference>
<dbReference type="InParanoid" id="A0A6M4HDH2"/>
<feature type="chain" id="PRO_5026771156" description="Outer membrane protein TolC" evidence="2">
    <location>
        <begin position="22"/>
        <end position="416"/>
    </location>
</feature>
<keyword evidence="2" id="KW-0732">Signal</keyword>
<feature type="signal peptide" evidence="2">
    <location>
        <begin position="1"/>
        <end position="21"/>
    </location>
</feature>
<dbReference type="SUPFAM" id="SSF56954">
    <property type="entry name" value="Outer membrane efflux proteins (OEP)"/>
    <property type="match status" value="1"/>
</dbReference>
<dbReference type="PANTHER" id="PTHR30203">
    <property type="entry name" value="OUTER MEMBRANE CATION EFFLUX PROTEIN"/>
    <property type="match status" value="1"/>
</dbReference>
<dbReference type="InterPro" id="IPR010131">
    <property type="entry name" value="MdtP/NodT-like"/>
</dbReference>
<accession>A0A6M4HDH2</accession>
<evidence type="ECO:0000256" key="2">
    <source>
        <dbReference type="SAM" id="SignalP"/>
    </source>
</evidence>
<proteinExistence type="inferred from homology"/>
<evidence type="ECO:0000313" key="3">
    <source>
        <dbReference type="EMBL" id="QJR16553.1"/>
    </source>
</evidence>
<dbReference type="KEGG" id="upl:DSM104440_03388"/>
<evidence type="ECO:0000313" key="4">
    <source>
        <dbReference type="Proteomes" id="UP000503096"/>
    </source>
</evidence>
<evidence type="ECO:0000256" key="1">
    <source>
        <dbReference type="ARBA" id="ARBA00007613"/>
    </source>
</evidence>
<dbReference type="PANTHER" id="PTHR30203:SF24">
    <property type="entry name" value="BLR4935 PROTEIN"/>
    <property type="match status" value="1"/>
</dbReference>